<accession>A0A2Z5PKS5</accession>
<dbReference type="SUPFAM" id="SSF56024">
    <property type="entry name" value="Phospholipase D/nuclease"/>
    <property type="match status" value="1"/>
</dbReference>
<dbReference type="PROSITE" id="PS51192">
    <property type="entry name" value="HELICASE_ATP_BIND_1"/>
    <property type="match status" value="1"/>
</dbReference>
<sequence length="916" mass="105915">MNRFSSRTDDLYGDFLEKHLKNAKKYDRIAGYFNSSILSIADEELDSITGQIRVICNSDVHINDVITANMTKESYHAVFTESVRTQWCEFNPEKLVDTPDELINEKNILRFKKLYDLLISNKLKIRIIPNSVYGMIHGKAGVITHEDGSETSFLGSSNETLSGWTKNYELIWEDPSKESVEWVQNEFDILWNNPNAIDIPNVIIDDIKRLSYGNNIIDIETWKIEPEAASVIINTPLYSKECGLWDFQKYFIDLAFKSHLRPESARFILADMVGLGKTIQLATAALLMALSGNKPVLIIVPKTLVSQWQDELINLLDMPTAVWNGKRWVDEIGQLYGTNILECPRKIGIVSQGLFSRKSEFAEALLTQEYECILLDEAHRARRKNIRSFRSKPEPNNLMEYSLKLSKKTKSMLFATATPIQIHPIELWDLLYILAQGNDSVMGNEYSKWRTQIEEFIKMLKGEYEINKEYISDNWQWIKNPLPPASENHEIRGIRNYTGITEDTFVMRNLDIYSDPLLKRKISNLIQDNYFENHNPIIRHVVRRTRKYLEETINEDTGLPYLQKINVELHGEEDSESIPMPYYLEDAYFHAEKFCDLIGKRAVNGGLLKTLLLRRVGSTIVAGLKTANKLYRGWAEDIDEDEDYFEDNDEINIKLNDISHLTSDEISHLKGFIDSIENVLTEDPKFNEVYNILINDNWLERGCIIFSQYYDSAEWIAKELSSKIPNEYIGLYAGSTKSKIYYSGIPTSVDRSEIKNKVKSKELRLLVGTDAASEGLNLQTLGNLINLDLPWNPTRLEQRKGRIQRIGQIYDTVNIYNMRYKNSVEDKVHRLLSKRLEDIFNIFGQIPDTLEDVWVKVALGNNDDADACIDDAVRFMLKSPFDKKYEKVNKVNWGECTKILDKVERKKYLMEGWKND</sequence>
<dbReference type="Pfam" id="PF13091">
    <property type="entry name" value="PLDc_2"/>
    <property type="match status" value="1"/>
</dbReference>
<dbReference type="PANTHER" id="PTHR45766">
    <property type="entry name" value="DNA ANNEALING HELICASE AND ENDONUCLEASE ZRANB3 FAMILY MEMBER"/>
    <property type="match status" value="1"/>
</dbReference>
<dbReference type="AlphaFoldDB" id="A0A2Z5PKS5"/>
<dbReference type="InterPro" id="IPR038718">
    <property type="entry name" value="SNF2-like_sf"/>
</dbReference>
<dbReference type="KEGG" id="mmao:MMOS7_08090"/>
<dbReference type="SMART" id="SM00487">
    <property type="entry name" value="DEXDc"/>
    <property type="match status" value="1"/>
</dbReference>
<dbReference type="InterPro" id="IPR049952">
    <property type="entry name" value="PhospholipD-like_anti-phage"/>
</dbReference>
<name>A0A2Z5PKS5_METMI</name>
<dbReference type="SUPFAM" id="SSF52540">
    <property type="entry name" value="P-loop containing nucleoside triphosphate hydrolases"/>
    <property type="match status" value="2"/>
</dbReference>
<dbReference type="InterPro" id="IPR027417">
    <property type="entry name" value="P-loop_NTPase"/>
</dbReference>
<dbReference type="GO" id="GO:0004386">
    <property type="term" value="F:helicase activity"/>
    <property type="evidence" value="ECO:0007669"/>
    <property type="project" value="UniProtKB-KW"/>
</dbReference>
<organism evidence="4 5">
    <name type="scientific">Methanococcus maripaludis OS7</name>
    <dbReference type="NCBI Taxonomy" id="637915"/>
    <lineage>
        <taxon>Archaea</taxon>
        <taxon>Methanobacteriati</taxon>
        <taxon>Methanobacteriota</taxon>
        <taxon>Methanomada group</taxon>
        <taxon>Methanococci</taxon>
        <taxon>Methanococcales</taxon>
        <taxon>Methanococcaceae</taxon>
        <taxon>Methanococcus</taxon>
    </lineage>
</organism>
<dbReference type="Gene3D" id="3.40.50.300">
    <property type="entry name" value="P-loop containing nucleotide triphosphate hydrolases"/>
    <property type="match status" value="1"/>
</dbReference>
<dbReference type="InterPro" id="IPR025202">
    <property type="entry name" value="PLD-like_dom"/>
</dbReference>
<proteinExistence type="predicted"/>
<dbReference type="PANTHER" id="PTHR45766:SF6">
    <property type="entry name" value="SWI_SNF-RELATED MATRIX-ASSOCIATED ACTIN-DEPENDENT REGULATOR OF CHROMATIN SUBFAMILY A-LIKE PROTEIN 1"/>
    <property type="match status" value="1"/>
</dbReference>
<dbReference type="Gene3D" id="3.30.870.10">
    <property type="entry name" value="Endonuclease Chain A"/>
    <property type="match status" value="1"/>
</dbReference>
<dbReference type="Proteomes" id="UP000263689">
    <property type="component" value="Chromosome"/>
</dbReference>
<dbReference type="GO" id="GO:0005524">
    <property type="term" value="F:ATP binding"/>
    <property type="evidence" value="ECO:0007669"/>
    <property type="project" value="InterPro"/>
</dbReference>
<dbReference type="CDD" id="cd18793">
    <property type="entry name" value="SF2_C_SNF"/>
    <property type="match status" value="1"/>
</dbReference>
<evidence type="ECO:0000313" key="5">
    <source>
        <dbReference type="Proteomes" id="UP000263689"/>
    </source>
</evidence>
<dbReference type="GeneID" id="37875297"/>
<dbReference type="InterPro" id="IPR001650">
    <property type="entry name" value="Helicase_C-like"/>
</dbReference>
<keyword evidence="4" id="KW-0547">Nucleotide-binding</keyword>
<evidence type="ECO:0000259" key="2">
    <source>
        <dbReference type="PROSITE" id="PS51192"/>
    </source>
</evidence>
<dbReference type="RefSeq" id="WP_119720853.1">
    <property type="nucleotide sequence ID" value="NZ_AP011528.1"/>
</dbReference>
<dbReference type="EMBL" id="AP011528">
    <property type="protein sequence ID" value="BAP62895.1"/>
    <property type="molecule type" value="Genomic_DNA"/>
</dbReference>
<dbReference type="GO" id="GO:0140097">
    <property type="term" value="F:catalytic activity, acting on DNA"/>
    <property type="evidence" value="ECO:0007669"/>
    <property type="project" value="UniProtKB-ARBA"/>
</dbReference>
<evidence type="ECO:0000313" key="4">
    <source>
        <dbReference type="EMBL" id="BAP62895.1"/>
    </source>
</evidence>
<dbReference type="PROSITE" id="PS51194">
    <property type="entry name" value="HELICASE_CTER"/>
    <property type="match status" value="1"/>
</dbReference>
<protein>
    <submittedName>
        <fullName evidence="4">Putative DEAD/DEAH box helicase</fullName>
    </submittedName>
</protein>
<reference evidence="4 5" key="1">
    <citation type="submission" date="2009-06" db="EMBL/GenBank/DDBJ databases">
        <title>Molecular Evidence for Microbiologically Influenced Corrosion from genome of Methanogen.</title>
        <authorList>
            <person name="Ito N."/>
            <person name="Tsurumaru H."/>
            <person name="Shimizu A."/>
            <person name="Harada T."/>
            <person name="Hosoyama A."/>
            <person name="Horikawa H."/>
            <person name="Wakai S."/>
            <person name="Sasaki K."/>
            <person name="Nishijima K."/>
            <person name="Ataku H."/>
            <person name="Yamazaki J."/>
            <person name="Mise M."/>
            <person name="Yamazaki S."/>
            <person name="Tanikawa S."/>
            <person name="Harayama S."/>
            <person name="Fujita N."/>
        </authorList>
    </citation>
    <scope>NUCLEOTIDE SEQUENCE [LARGE SCALE GENOMIC DNA]</scope>
    <source>
        <strain evidence="5">OS7 ( NBRC 103642)</strain>
    </source>
</reference>
<evidence type="ECO:0000259" key="3">
    <source>
        <dbReference type="PROSITE" id="PS51194"/>
    </source>
</evidence>
<feature type="domain" description="Helicase C-terminal" evidence="3">
    <location>
        <begin position="685"/>
        <end position="854"/>
    </location>
</feature>
<dbReference type="NCBIfam" id="NF042964">
    <property type="entry name" value="phospholipD_antiphage"/>
    <property type="match status" value="1"/>
</dbReference>
<dbReference type="InterPro" id="IPR000330">
    <property type="entry name" value="SNF2_N"/>
</dbReference>
<dbReference type="SMART" id="SM00490">
    <property type="entry name" value="HELICc"/>
    <property type="match status" value="1"/>
</dbReference>
<dbReference type="InterPro" id="IPR049730">
    <property type="entry name" value="SNF2/RAD54-like_C"/>
</dbReference>
<keyword evidence="1" id="KW-0378">Hydrolase</keyword>
<dbReference type="Pfam" id="PF00271">
    <property type="entry name" value="Helicase_C"/>
    <property type="match status" value="1"/>
</dbReference>
<dbReference type="InterPro" id="IPR014001">
    <property type="entry name" value="Helicase_ATP-bd"/>
</dbReference>
<dbReference type="Pfam" id="PF00176">
    <property type="entry name" value="SNF2-rel_dom"/>
    <property type="match status" value="1"/>
</dbReference>
<evidence type="ECO:0000256" key="1">
    <source>
        <dbReference type="ARBA" id="ARBA00022801"/>
    </source>
</evidence>
<gene>
    <name evidence="4" type="ORF">MMOS7_08090</name>
</gene>
<keyword evidence="4" id="KW-0067">ATP-binding</keyword>
<keyword evidence="4" id="KW-0347">Helicase</keyword>
<dbReference type="Gene3D" id="3.40.50.10810">
    <property type="entry name" value="Tandem AAA-ATPase domain"/>
    <property type="match status" value="1"/>
</dbReference>
<dbReference type="GO" id="GO:0016787">
    <property type="term" value="F:hydrolase activity"/>
    <property type="evidence" value="ECO:0007669"/>
    <property type="project" value="UniProtKB-KW"/>
</dbReference>
<feature type="domain" description="Helicase ATP-binding" evidence="2">
    <location>
        <begin position="258"/>
        <end position="437"/>
    </location>
</feature>